<evidence type="ECO:0000256" key="1">
    <source>
        <dbReference type="SAM" id="Phobius"/>
    </source>
</evidence>
<feature type="transmembrane region" description="Helical" evidence="1">
    <location>
        <begin position="137"/>
        <end position="160"/>
    </location>
</feature>
<keyword evidence="1" id="KW-1133">Transmembrane helix</keyword>
<gene>
    <name evidence="2" type="ORF">L0Y14_07580</name>
</gene>
<organism evidence="2 3">
    <name type="scientific">Candidatus Endoriftia persephonae</name>
    <dbReference type="NCBI Taxonomy" id="393765"/>
    <lineage>
        <taxon>Bacteria</taxon>
        <taxon>Pseudomonadati</taxon>
        <taxon>Pseudomonadota</taxon>
        <taxon>Gammaproteobacteria</taxon>
        <taxon>Chromatiales</taxon>
        <taxon>Sedimenticolaceae</taxon>
        <taxon>Candidatus Endoriftia</taxon>
    </lineage>
</organism>
<name>A0A9J7A2A0_9GAMM</name>
<evidence type="ECO:0008006" key="4">
    <source>
        <dbReference type="Google" id="ProtNLM"/>
    </source>
</evidence>
<keyword evidence="1" id="KW-0812">Transmembrane</keyword>
<dbReference type="CDD" id="cd01059">
    <property type="entry name" value="CCC1_like"/>
    <property type="match status" value="1"/>
</dbReference>
<feature type="transmembrane region" description="Helical" evidence="1">
    <location>
        <begin position="21"/>
        <end position="40"/>
    </location>
</feature>
<dbReference type="RefSeq" id="WP_039960623.1">
    <property type="nucleotide sequence ID" value="NZ_CP090569.1"/>
</dbReference>
<dbReference type="EMBL" id="CP090569">
    <property type="protein sequence ID" value="USF89081.1"/>
    <property type="molecule type" value="Genomic_DNA"/>
</dbReference>
<keyword evidence="3" id="KW-1185">Reference proteome</keyword>
<feature type="transmembrane region" description="Helical" evidence="1">
    <location>
        <begin position="46"/>
        <end position="73"/>
    </location>
</feature>
<dbReference type="KEGG" id="eps:L0Y14_07580"/>
<dbReference type="AlphaFoldDB" id="A0A9J7A2A0"/>
<feature type="transmembrane region" description="Helical" evidence="1">
    <location>
        <begin position="167"/>
        <end position="189"/>
    </location>
</feature>
<protein>
    <recommendedName>
        <fullName evidence="4">TIGR00267 family protein</fullName>
    </recommendedName>
</protein>
<accession>A0A9J7A2A0</accession>
<keyword evidence="1" id="KW-0472">Membrane</keyword>
<evidence type="ECO:0000313" key="2">
    <source>
        <dbReference type="EMBL" id="USF89081.1"/>
    </source>
</evidence>
<sequence>MFKRFQLLFSISQSNLIVRRYFVVNGFDGALTMLGLLMGFHVSNNVILSVVITACMGTAIALAVSGISSAYISESAEKRQELRELEDAMIADLQQSAHGQAARLMPFIVAVVNGMSPFIFALIIMTPLGVAHRYPWLISYPLETAATVAFILIFFLGVFIGKISGGFWLWAGLRALLIALITSLLIYIVGLV</sequence>
<dbReference type="Proteomes" id="UP001056649">
    <property type="component" value="Chromosome"/>
</dbReference>
<evidence type="ECO:0000313" key="3">
    <source>
        <dbReference type="Proteomes" id="UP001056649"/>
    </source>
</evidence>
<proteinExistence type="predicted"/>
<feature type="transmembrane region" description="Helical" evidence="1">
    <location>
        <begin position="104"/>
        <end position="125"/>
    </location>
</feature>
<reference evidence="2" key="1">
    <citation type="journal article" date="2022" name="Mol. Ecol. Resour.">
        <title>The complete and closed genome of the facultative generalist Candidatus Endoriftia persephone from deep-sea hydrothermal vents.</title>
        <authorList>
            <person name="de Oliveira A.L."/>
            <person name="Srivastava A."/>
            <person name="Espada-Hinojosa S."/>
            <person name="Bright M."/>
        </authorList>
    </citation>
    <scope>NUCLEOTIDE SEQUENCE</scope>
    <source>
        <strain evidence="2">Tica-EPR-9o50.N</strain>
    </source>
</reference>